<gene>
    <name evidence="2" type="ORF">ACFO6X_10055</name>
</gene>
<feature type="transmembrane region" description="Helical" evidence="1">
    <location>
        <begin position="34"/>
        <end position="53"/>
    </location>
</feature>
<evidence type="ECO:0000313" key="2">
    <source>
        <dbReference type="EMBL" id="MFC4789319.1"/>
    </source>
</evidence>
<evidence type="ECO:0008006" key="4">
    <source>
        <dbReference type="Google" id="ProtNLM"/>
    </source>
</evidence>
<sequence>MTFFIVIGLLAIASGCVGIYLASPHQSWCAVSWPRLPAHSVGVFLLLLGWSSLLQAMHGLTAFFVLCTTLMWVFVALPYVGALAHLGRK</sequence>
<keyword evidence="3" id="KW-1185">Reference proteome</keyword>
<evidence type="ECO:0000313" key="3">
    <source>
        <dbReference type="Proteomes" id="UP001596001"/>
    </source>
</evidence>
<organism evidence="2 3">
    <name type="scientific">Giesbergeria sinuosa</name>
    <dbReference type="NCBI Taxonomy" id="80883"/>
    <lineage>
        <taxon>Bacteria</taxon>
        <taxon>Pseudomonadati</taxon>
        <taxon>Pseudomonadota</taxon>
        <taxon>Betaproteobacteria</taxon>
        <taxon>Burkholderiales</taxon>
        <taxon>Comamonadaceae</taxon>
        <taxon>Giesbergeria</taxon>
    </lineage>
</organism>
<dbReference type="RefSeq" id="WP_382432587.1">
    <property type="nucleotide sequence ID" value="NZ_JBHSHJ010000007.1"/>
</dbReference>
<reference evidence="3" key="1">
    <citation type="journal article" date="2019" name="Int. J. Syst. Evol. Microbiol.">
        <title>The Global Catalogue of Microorganisms (GCM) 10K type strain sequencing project: providing services to taxonomists for standard genome sequencing and annotation.</title>
        <authorList>
            <consortium name="The Broad Institute Genomics Platform"/>
            <consortium name="The Broad Institute Genome Sequencing Center for Infectious Disease"/>
            <person name="Wu L."/>
            <person name="Ma J."/>
        </authorList>
    </citation>
    <scope>NUCLEOTIDE SEQUENCE [LARGE SCALE GENOMIC DNA]</scope>
    <source>
        <strain evidence="3">CCUG 49452</strain>
    </source>
</reference>
<proteinExistence type="predicted"/>
<dbReference type="Proteomes" id="UP001596001">
    <property type="component" value="Unassembled WGS sequence"/>
</dbReference>
<dbReference type="EMBL" id="JBHSHJ010000007">
    <property type="protein sequence ID" value="MFC4789319.1"/>
    <property type="molecule type" value="Genomic_DNA"/>
</dbReference>
<keyword evidence="1" id="KW-0472">Membrane</keyword>
<evidence type="ECO:0000256" key="1">
    <source>
        <dbReference type="SAM" id="Phobius"/>
    </source>
</evidence>
<keyword evidence="1" id="KW-0812">Transmembrane</keyword>
<accession>A0ABV9QDK1</accession>
<keyword evidence="1" id="KW-1133">Transmembrane helix</keyword>
<name>A0ABV9QDK1_9BURK</name>
<comment type="caution">
    <text evidence="2">The sequence shown here is derived from an EMBL/GenBank/DDBJ whole genome shotgun (WGS) entry which is preliminary data.</text>
</comment>
<protein>
    <recommendedName>
        <fullName evidence="4">NADH dehydrogenase subunit 6</fullName>
    </recommendedName>
</protein>
<feature type="transmembrane region" description="Helical" evidence="1">
    <location>
        <begin position="60"/>
        <end position="80"/>
    </location>
</feature>